<protein>
    <submittedName>
        <fullName evidence="2">YggT family protein</fullName>
    </submittedName>
</protein>
<evidence type="ECO:0000313" key="3">
    <source>
        <dbReference type="Proteomes" id="UP000324536"/>
    </source>
</evidence>
<keyword evidence="3" id="KW-1185">Reference proteome</keyword>
<dbReference type="Pfam" id="PF02325">
    <property type="entry name" value="CCB3_YggT"/>
    <property type="match status" value="1"/>
</dbReference>
<evidence type="ECO:0000313" key="2">
    <source>
        <dbReference type="EMBL" id="QEO18505.1"/>
    </source>
</evidence>
<dbReference type="KEGG" id="acek:FLP30_02185"/>
<sequence length="93" mass="10587">MVVMRLLELYCWVLLVSCIFVNLHAFGILDSRNRLVWKIGVFLERITEPVLAPVRRMLPMPGGIDFSPMVVLLAIQYLLEPALMKLLYSLAVG</sequence>
<proteinExistence type="predicted"/>
<dbReference type="AlphaFoldDB" id="A0A5C1YS41"/>
<keyword evidence="1" id="KW-1133">Transmembrane helix</keyword>
<keyword evidence="1" id="KW-0472">Membrane</keyword>
<dbReference type="InterPro" id="IPR003425">
    <property type="entry name" value="CCB3/YggT"/>
</dbReference>
<reference evidence="2 3" key="1">
    <citation type="submission" date="2019-09" db="EMBL/GenBank/DDBJ databases">
        <title>Genome sequencing of strain KACC 21233.</title>
        <authorList>
            <person name="Heo J."/>
            <person name="Kim S.-J."/>
            <person name="Kim J.-S."/>
            <person name="Hong S.-B."/>
            <person name="Kwon S.-W."/>
        </authorList>
    </citation>
    <scope>NUCLEOTIDE SEQUENCE [LARGE SCALE GENOMIC DNA]</scope>
    <source>
        <strain evidence="2 3">KACC 21233</strain>
    </source>
</reference>
<dbReference type="OrthoDB" id="9814445at2"/>
<evidence type="ECO:0000256" key="1">
    <source>
        <dbReference type="SAM" id="Phobius"/>
    </source>
</evidence>
<keyword evidence="1" id="KW-0812">Transmembrane</keyword>
<dbReference type="GO" id="GO:0016020">
    <property type="term" value="C:membrane"/>
    <property type="evidence" value="ECO:0007669"/>
    <property type="project" value="InterPro"/>
</dbReference>
<organism evidence="2 3">
    <name type="scientific">Acetobacter vaccinii</name>
    <dbReference type="NCBI Taxonomy" id="2592655"/>
    <lineage>
        <taxon>Bacteria</taxon>
        <taxon>Pseudomonadati</taxon>
        <taxon>Pseudomonadota</taxon>
        <taxon>Alphaproteobacteria</taxon>
        <taxon>Acetobacterales</taxon>
        <taxon>Acetobacteraceae</taxon>
        <taxon>Acetobacter</taxon>
    </lineage>
</organism>
<name>A0A5C1YS41_9PROT</name>
<feature type="transmembrane region" description="Helical" evidence="1">
    <location>
        <begin position="9"/>
        <end position="29"/>
    </location>
</feature>
<accession>A0A5C1YS41</accession>
<dbReference type="Proteomes" id="UP000324536">
    <property type="component" value="Chromosome"/>
</dbReference>
<gene>
    <name evidence="2" type="ORF">FLP30_02185</name>
</gene>
<dbReference type="EMBL" id="CP043506">
    <property type="protein sequence ID" value="QEO18505.1"/>
    <property type="molecule type" value="Genomic_DNA"/>
</dbReference>